<feature type="transmembrane region" description="Helical" evidence="2">
    <location>
        <begin position="234"/>
        <end position="255"/>
    </location>
</feature>
<accession>A0A1H3Y735</accession>
<protein>
    <submittedName>
        <fullName evidence="3">Uncharacterized protein</fullName>
    </submittedName>
</protein>
<dbReference type="AlphaFoldDB" id="A0A1H3Y735"/>
<dbReference type="OrthoDB" id="342245at2157"/>
<keyword evidence="2" id="KW-0472">Membrane</keyword>
<dbReference type="Proteomes" id="UP000236755">
    <property type="component" value="Unassembled WGS sequence"/>
</dbReference>
<evidence type="ECO:0000313" key="3">
    <source>
        <dbReference type="EMBL" id="SEA06678.1"/>
    </source>
</evidence>
<keyword evidence="2" id="KW-0812">Transmembrane</keyword>
<dbReference type="STRING" id="555874.SAMN04488065_1666"/>
<dbReference type="EMBL" id="FNQT01000002">
    <property type="protein sequence ID" value="SEA06678.1"/>
    <property type="molecule type" value="Genomic_DNA"/>
</dbReference>
<dbReference type="RefSeq" id="WP_092633834.1">
    <property type="nucleotide sequence ID" value="NZ_FNQT01000002.1"/>
</dbReference>
<proteinExistence type="predicted"/>
<reference evidence="3 4" key="1">
    <citation type="submission" date="2016-10" db="EMBL/GenBank/DDBJ databases">
        <authorList>
            <person name="de Groot N.N."/>
        </authorList>
    </citation>
    <scope>NUCLEOTIDE SEQUENCE [LARGE SCALE GENOMIC DNA]</scope>
    <source>
        <strain evidence="3 4">CGMCC 1.8712</strain>
    </source>
</reference>
<evidence type="ECO:0000256" key="2">
    <source>
        <dbReference type="SAM" id="Phobius"/>
    </source>
</evidence>
<feature type="region of interest" description="Disordered" evidence="1">
    <location>
        <begin position="165"/>
        <end position="192"/>
    </location>
</feature>
<organism evidence="3 4">
    <name type="scientific">Haloplanus vescus</name>
    <dbReference type="NCBI Taxonomy" id="555874"/>
    <lineage>
        <taxon>Archaea</taxon>
        <taxon>Methanobacteriati</taxon>
        <taxon>Methanobacteriota</taxon>
        <taxon>Stenosarchaea group</taxon>
        <taxon>Halobacteria</taxon>
        <taxon>Halobacteriales</taxon>
        <taxon>Haloferacaceae</taxon>
        <taxon>Haloplanus</taxon>
    </lineage>
</organism>
<keyword evidence="2" id="KW-1133">Transmembrane helix</keyword>
<evidence type="ECO:0000256" key="1">
    <source>
        <dbReference type="SAM" id="MobiDB-lite"/>
    </source>
</evidence>
<name>A0A1H3Y735_9EURY</name>
<keyword evidence="4" id="KW-1185">Reference proteome</keyword>
<evidence type="ECO:0000313" key="4">
    <source>
        <dbReference type="Proteomes" id="UP000236755"/>
    </source>
</evidence>
<feature type="compositionally biased region" description="Basic and acidic residues" evidence="1">
    <location>
        <begin position="171"/>
        <end position="183"/>
    </location>
</feature>
<sequence>MTRTNSNHSSKVVLALVVVLLAATVPAAAINVTGEDVPEEAQVGTQVSASVTLDELYRNPQSEQWQLAGSTELTDVSWTIVFYDQTGSQVDLIEPTGQSFSNVDIQASSGTSEVEVRVTGTVPEVDSYSYDPAQEFQLLELTRGQSGGASDTIDTWDATHYTEQSASARQAIDRAGTELDEARQSGANPSDAQANYEDAITAYNDGSFDVATNLATRAASQAEQAQQSQQTQQLLIYGVVALVVLALVVGGVLYWRSQQGPDDPLS</sequence>
<gene>
    <name evidence="3" type="ORF">SAMN04488065_1666</name>
</gene>